<dbReference type="EMBL" id="CAJB01000041">
    <property type="protein sequence ID" value="CCH76598.1"/>
    <property type="molecule type" value="Genomic_DNA"/>
</dbReference>
<dbReference type="Pfam" id="PF11774">
    <property type="entry name" value="Lsr2"/>
    <property type="match status" value="1"/>
</dbReference>
<protein>
    <submittedName>
        <fullName evidence="5">Protein lsr2</fullName>
    </submittedName>
</protein>
<keyword evidence="1" id="KW-0238">DNA-binding</keyword>
<dbReference type="GO" id="GO:0016746">
    <property type="term" value="F:acyltransferase activity"/>
    <property type="evidence" value="ECO:0007669"/>
    <property type="project" value="InterPro"/>
</dbReference>
<dbReference type="Proteomes" id="UP000035721">
    <property type="component" value="Unassembled WGS sequence"/>
</dbReference>
<reference evidence="5 6" key="1">
    <citation type="journal article" date="2013" name="ISME J.">
        <title>A metabolic model for members of the genus Tetrasphaera involved in enhanced biological phosphorus removal.</title>
        <authorList>
            <person name="Kristiansen R."/>
            <person name="Nguyen H.T.T."/>
            <person name="Saunders A.M."/>
            <person name="Nielsen J.L."/>
            <person name="Wimmer R."/>
            <person name="Le V.Q."/>
            <person name="McIlroy S.J."/>
            <person name="Petrovski S."/>
            <person name="Seviour R.J."/>
            <person name="Calteau A."/>
            <person name="Nielsen K.L."/>
            <person name="Nielsen P.H."/>
        </authorList>
    </citation>
    <scope>NUCLEOTIDE SEQUENCE [LARGE SCALE GENOMIC DNA]</scope>
    <source>
        <strain evidence="5 6">T1-X7</strain>
    </source>
</reference>
<dbReference type="InterPro" id="IPR055370">
    <property type="entry name" value="Lsr2_DNA-bd"/>
</dbReference>
<evidence type="ECO:0000256" key="2">
    <source>
        <dbReference type="SAM" id="MobiDB-lite"/>
    </source>
</evidence>
<comment type="caution">
    <text evidence="5">The sequence shown here is derived from an EMBL/GenBank/DDBJ whole genome shotgun (WGS) entry which is preliminary data.</text>
</comment>
<proteinExistence type="predicted"/>
<dbReference type="GO" id="GO:0003677">
    <property type="term" value="F:DNA binding"/>
    <property type="evidence" value="ECO:0007669"/>
    <property type="project" value="UniProtKB-KW"/>
</dbReference>
<organism evidence="5 6">
    <name type="scientific">Nostocoides japonicum T1-X7</name>
    <dbReference type="NCBI Taxonomy" id="1194083"/>
    <lineage>
        <taxon>Bacteria</taxon>
        <taxon>Bacillati</taxon>
        <taxon>Actinomycetota</taxon>
        <taxon>Actinomycetes</taxon>
        <taxon>Micrococcales</taxon>
        <taxon>Intrasporangiaceae</taxon>
        <taxon>Nostocoides</taxon>
    </lineage>
</organism>
<evidence type="ECO:0000256" key="1">
    <source>
        <dbReference type="ARBA" id="ARBA00023125"/>
    </source>
</evidence>
<evidence type="ECO:0000259" key="4">
    <source>
        <dbReference type="Pfam" id="PF23359"/>
    </source>
</evidence>
<evidence type="ECO:0000259" key="3">
    <source>
        <dbReference type="Pfam" id="PF11774"/>
    </source>
</evidence>
<gene>
    <name evidence="5" type="primary">lsr</name>
    <name evidence="5" type="ORF">BN12_1350009</name>
</gene>
<feature type="domain" description="Lsr2 dimerization" evidence="3">
    <location>
        <begin position="1"/>
        <end position="57"/>
    </location>
</feature>
<dbReference type="Pfam" id="PF23359">
    <property type="entry name" value="Lsr2_DNA-bd"/>
    <property type="match status" value="1"/>
</dbReference>
<dbReference type="InterPro" id="IPR024412">
    <property type="entry name" value="Lsr2_dim_dom"/>
</dbReference>
<dbReference type="Gene3D" id="3.30.60.230">
    <property type="entry name" value="Lsr2, dimerization domain"/>
    <property type="match status" value="1"/>
</dbReference>
<name>A0A077LT73_9MICO</name>
<accession>A0A077LT73</accession>
<dbReference type="RefSeq" id="WP_048553351.1">
    <property type="nucleotide sequence ID" value="NZ_HF570958.1"/>
</dbReference>
<keyword evidence="6" id="KW-1185">Reference proteome</keyword>
<feature type="domain" description="Lsr2 DNA-binding" evidence="4">
    <location>
        <begin position="74"/>
        <end position="109"/>
    </location>
</feature>
<dbReference type="InterPro" id="IPR042261">
    <property type="entry name" value="Lsr2-like_dimerization"/>
</dbReference>
<feature type="region of interest" description="Disordered" evidence="2">
    <location>
        <begin position="53"/>
        <end position="97"/>
    </location>
</feature>
<dbReference type="AlphaFoldDB" id="A0A077LT73"/>
<dbReference type="OrthoDB" id="4113332at2"/>
<sequence length="111" mass="12167">MAKRVEVTLVDDTDGTAADETISFALDGVSYEIDLNRHNAAKLRQGLDSWIKSAKRSGGRRSARSSSGNRDSGGRRDLSAVRDWARKHGHQVSDRGRISTEVLTAYDKAHA</sequence>
<dbReference type="Gene3D" id="4.10.320.10">
    <property type="entry name" value="E3-binding domain"/>
    <property type="match status" value="1"/>
</dbReference>
<evidence type="ECO:0000313" key="6">
    <source>
        <dbReference type="Proteomes" id="UP000035721"/>
    </source>
</evidence>
<feature type="compositionally biased region" description="Basic residues" evidence="2">
    <location>
        <begin position="53"/>
        <end position="63"/>
    </location>
</feature>
<dbReference type="STRING" id="1194083.BN12_1350009"/>
<feature type="compositionally biased region" description="Basic and acidic residues" evidence="2">
    <location>
        <begin position="72"/>
        <end position="97"/>
    </location>
</feature>
<evidence type="ECO:0000313" key="5">
    <source>
        <dbReference type="EMBL" id="CCH76598.1"/>
    </source>
</evidence>
<dbReference type="InterPro" id="IPR036625">
    <property type="entry name" value="E3-bd_dom_sf"/>
</dbReference>